<reference evidence="2" key="1">
    <citation type="journal article" date="2023" name="Front. Plant Sci.">
        <title>Chromosomal-level genome assembly of Melastoma candidum provides insights into trichome evolution.</title>
        <authorList>
            <person name="Zhong Y."/>
            <person name="Wu W."/>
            <person name="Sun C."/>
            <person name="Zou P."/>
            <person name="Liu Y."/>
            <person name="Dai S."/>
            <person name="Zhou R."/>
        </authorList>
    </citation>
    <scope>NUCLEOTIDE SEQUENCE [LARGE SCALE GENOMIC DNA]</scope>
</reference>
<proteinExistence type="predicted"/>
<sequence>MATLPSPNHLSSSSPTAPATSPLSPPRNDPGLPFLSPTLPRRAVLFSSLVSVVPAIANSPPASAFSIGISGPKEWLKDQKKKSSKYLLAPIYASREILQSAYLILSKGSESSVADAEEIQQLFRSAARDCVAQDRSSFVTFQANTGVEVCTFKLIVKNAASLLDNKDPVKLEAEAMLNDLIRSFSSLNSLANGTDSQTISNSRQKIIDALMDTITSLDKFEKGVKDCLEA</sequence>
<evidence type="ECO:0000313" key="1">
    <source>
        <dbReference type="EMBL" id="KAI4366370.1"/>
    </source>
</evidence>
<name>A0ACB9QIN9_9MYRT</name>
<organism evidence="1 2">
    <name type="scientific">Melastoma candidum</name>
    <dbReference type="NCBI Taxonomy" id="119954"/>
    <lineage>
        <taxon>Eukaryota</taxon>
        <taxon>Viridiplantae</taxon>
        <taxon>Streptophyta</taxon>
        <taxon>Embryophyta</taxon>
        <taxon>Tracheophyta</taxon>
        <taxon>Spermatophyta</taxon>
        <taxon>Magnoliopsida</taxon>
        <taxon>eudicotyledons</taxon>
        <taxon>Gunneridae</taxon>
        <taxon>Pentapetalae</taxon>
        <taxon>rosids</taxon>
        <taxon>malvids</taxon>
        <taxon>Myrtales</taxon>
        <taxon>Melastomataceae</taxon>
        <taxon>Melastomatoideae</taxon>
        <taxon>Melastomateae</taxon>
        <taxon>Melastoma</taxon>
    </lineage>
</organism>
<evidence type="ECO:0000313" key="2">
    <source>
        <dbReference type="Proteomes" id="UP001057402"/>
    </source>
</evidence>
<comment type="caution">
    <text evidence="1">The sequence shown here is derived from an EMBL/GenBank/DDBJ whole genome shotgun (WGS) entry which is preliminary data.</text>
</comment>
<dbReference type="Proteomes" id="UP001057402">
    <property type="component" value="Chromosome 6"/>
</dbReference>
<keyword evidence="2" id="KW-1185">Reference proteome</keyword>
<dbReference type="EMBL" id="CM042885">
    <property type="protein sequence ID" value="KAI4366370.1"/>
    <property type="molecule type" value="Genomic_DNA"/>
</dbReference>
<gene>
    <name evidence="1" type="ORF">MLD38_022257</name>
</gene>
<protein>
    <submittedName>
        <fullName evidence="1">Uncharacterized protein</fullName>
    </submittedName>
</protein>
<accession>A0ACB9QIN9</accession>